<dbReference type="AlphaFoldDB" id="A0A1H6BW97"/>
<dbReference type="GO" id="GO:1990281">
    <property type="term" value="C:efflux pump complex"/>
    <property type="evidence" value="ECO:0007669"/>
    <property type="project" value="TreeGrafter"/>
</dbReference>
<evidence type="ECO:0000256" key="1">
    <source>
        <dbReference type="ARBA" id="ARBA00009477"/>
    </source>
</evidence>
<dbReference type="PANTHER" id="PTHR30469">
    <property type="entry name" value="MULTIDRUG RESISTANCE PROTEIN MDTA"/>
    <property type="match status" value="1"/>
</dbReference>
<evidence type="ECO:0000313" key="4">
    <source>
        <dbReference type="EMBL" id="SEG64943.1"/>
    </source>
</evidence>
<accession>A0A1H6BW97</accession>
<keyword evidence="5" id="KW-1185">Reference proteome</keyword>
<protein>
    <submittedName>
        <fullName evidence="4">RND family efflux transporter, MFP subunit</fullName>
    </submittedName>
</protein>
<dbReference type="InterPro" id="IPR006143">
    <property type="entry name" value="RND_pump_MFP"/>
</dbReference>
<feature type="chain" id="PRO_5009294152" evidence="2">
    <location>
        <begin position="22"/>
        <end position="351"/>
    </location>
</feature>
<reference evidence="5" key="1">
    <citation type="submission" date="2016-10" db="EMBL/GenBank/DDBJ databases">
        <authorList>
            <person name="Varghese N."/>
            <person name="Submissions S."/>
        </authorList>
    </citation>
    <scope>NUCLEOTIDE SEQUENCE [LARGE SCALE GENOMIC DNA]</scope>
    <source>
        <strain evidence="5">DSM 22361</strain>
    </source>
</reference>
<dbReference type="GO" id="GO:0015562">
    <property type="term" value="F:efflux transmembrane transporter activity"/>
    <property type="evidence" value="ECO:0007669"/>
    <property type="project" value="TreeGrafter"/>
</dbReference>
<proteinExistence type="inferred from homology"/>
<dbReference type="NCBIfam" id="TIGR01730">
    <property type="entry name" value="RND_mfp"/>
    <property type="match status" value="1"/>
</dbReference>
<dbReference type="Pfam" id="PF25973">
    <property type="entry name" value="BSH_CzcB"/>
    <property type="match status" value="1"/>
</dbReference>
<evidence type="ECO:0000313" key="5">
    <source>
        <dbReference type="Proteomes" id="UP000236731"/>
    </source>
</evidence>
<comment type="similarity">
    <text evidence="1">Belongs to the membrane fusion protein (MFP) (TC 8.A.1) family.</text>
</comment>
<feature type="domain" description="CzcB-like barrel-sandwich hybrid" evidence="3">
    <location>
        <begin position="70"/>
        <end position="187"/>
    </location>
</feature>
<feature type="signal peptide" evidence="2">
    <location>
        <begin position="1"/>
        <end position="21"/>
    </location>
</feature>
<dbReference type="CDD" id="cd06849">
    <property type="entry name" value="lipoyl_domain"/>
    <property type="match status" value="1"/>
</dbReference>
<keyword evidence="2" id="KW-0732">Signal</keyword>
<dbReference type="EMBL" id="FNUT01000012">
    <property type="protein sequence ID" value="SEG64943.1"/>
    <property type="molecule type" value="Genomic_DNA"/>
</dbReference>
<dbReference type="Gene3D" id="2.40.30.170">
    <property type="match status" value="1"/>
</dbReference>
<dbReference type="Gene3D" id="1.10.287.470">
    <property type="entry name" value="Helix hairpin bin"/>
    <property type="match status" value="1"/>
</dbReference>
<dbReference type="Proteomes" id="UP000236731">
    <property type="component" value="Unassembled WGS sequence"/>
</dbReference>
<organism evidence="4 5">
    <name type="scientific">Sphingobacterium lactis</name>
    <dbReference type="NCBI Taxonomy" id="797291"/>
    <lineage>
        <taxon>Bacteria</taxon>
        <taxon>Pseudomonadati</taxon>
        <taxon>Bacteroidota</taxon>
        <taxon>Sphingobacteriia</taxon>
        <taxon>Sphingobacteriales</taxon>
        <taxon>Sphingobacteriaceae</taxon>
        <taxon>Sphingobacterium</taxon>
    </lineage>
</organism>
<evidence type="ECO:0000256" key="2">
    <source>
        <dbReference type="SAM" id="SignalP"/>
    </source>
</evidence>
<dbReference type="InterPro" id="IPR058647">
    <property type="entry name" value="BSH_CzcB-like"/>
</dbReference>
<dbReference type="Gene3D" id="2.40.420.20">
    <property type="match status" value="1"/>
</dbReference>
<name>A0A1H6BW97_9SPHI</name>
<evidence type="ECO:0000259" key="3">
    <source>
        <dbReference type="Pfam" id="PF25973"/>
    </source>
</evidence>
<sequence>MKLAKYSFLLACPFLMLGACHQSDRKTELVIQDTIPVKLMSINAGAGSGAIDATGVFTTDDETILSFKNGGVISRIHVKEGDAVRKGQVLASVLSSEVDAQAGQARLAVEKARRDYDRASKLYRDSVATLEQMQNARTALEVAQQDVKSVQFNQQYSNIYAPVSGYVLARLANEGQVVGPGTPVLQVNGANQARWTLKVGVSDQQWTQIQVGDPARVSTDAMPTDTLQAAVFKKSEGIDPQSGTFAIFLELKQKPSYKLASGIFGRSQIMTSVNQQQNNWQIPFSALLDGNGREGYVFITEDGKKAKRQKVKIASIGDHVVTVSAGLENAQALIVSGSPYLVDGSPIVVQK</sequence>
<dbReference type="Gene3D" id="2.40.50.100">
    <property type="match status" value="1"/>
</dbReference>
<dbReference type="SUPFAM" id="SSF111369">
    <property type="entry name" value="HlyD-like secretion proteins"/>
    <property type="match status" value="1"/>
</dbReference>
<dbReference type="PANTHER" id="PTHR30469:SF15">
    <property type="entry name" value="HLYD FAMILY OF SECRETION PROTEINS"/>
    <property type="match status" value="1"/>
</dbReference>
<dbReference type="PROSITE" id="PS51257">
    <property type="entry name" value="PROKAR_LIPOPROTEIN"/>
    <property type="match status" value="1"/>
</dbReference>
<gene>
    <name evidence="4" type="ORF">SAMN05421877_11214</name>
</gene>
<dbReference type="RefSeq" id="WP_234993253.1">
    <property type="nucleotide sequence ID" value="NZ_CP049246.1"/>
</dbReference>